<dbReference type="RefSeq" id="WP_184348585.1">
    <property type="nucleotide sequence ID" value="NZ_JACHJH010000002.1"/>
</dbReference>
<organism evidence="4 5">
    <name type="scientific">Streptomyces olivoverticillatus</name>
    <dbReference type="NCBI Taxonomy" id="66427"/>
    <lineage>
        <taxon>Bacteria</taxon>
        <taxon>Bacillati</taxon>
        <taxon>Actinomycetota</taxon>
        <taxon>Actinomycetes</taxon>
        <taxon>Kitasatosporales</taxon>
        <taxon>Streptomycetaceae</taxon>
        <taxon>Streptomyces</taxon>
    </lineage>
</organism>
<accession>A0A7W7LMX7</accession>
<dbReference type="InterPro" id="IPR046253">
    <property type="entry name" value="DUF6286"/>
</dbReference>
<evidence type="ECO:0000313" key="5">
    <source>
        <dbReference type="Proteomes" id="UP000556084"/>
    </source>
</evidence>
<dbReference type="AlphaFoldDB" id="A0A7W7LMX7"/>
<name>A0A7W7LMX7_9ACTN</name>
<protein>
    <recommendedName>
        <fullName evidence="3">DUF6286 domain-containing protein</fullName>
    </recommendedName>
</protein>
<feature type="domain" description="DUF6286" evidence="3">
    <location>
        <begin position="98"/>
        <end position="201"/>
    </location>
</feature>
<evidence type="ECO:0000256" key="1">
    <source>
        <dbReference type="SAM" id="MobiDB-lite"/>
    </source>
</evidence>
<evidence type="ECO:0000259" key="3">
    <source>
        <dbReference type="Pfam" id="PF19803"/>
    </source>
</evidence>
<dbReference type="Proteomes" id="UP000556084">
    <property type="component" value="Unassembled WGS sequence"/>
</dbReference>
<keyword evidence="2" id="KW-0472">Membrane</keyword>
<dbReference type="Pfam" id="PF19803">
    <property type="entry name" value="DUF6286"/>
    <property type="match status" value="1"/>
</dbReference>
<evidence type="ECO:0000313" key="4">
    <source>
        <dbReference type="EMBL" id="MBB4893067.1"/>
    </source>
</evidence>
<feature type="region of interest" description="Disordered" evidence="1">
    <location>
        <begin position="1"/>
        <end position="24"/>
    </location>
</feature>
<feature type="transmembrane region" description="Helical" evidence="2">
    <location>
        <begin position="88"/>
        <end position="109"/>
    </location>
</feature>
<comment type="caution">
    <text evidence="4">The sequence shown here is derived from an EMBL/GenBank/DDBJ whole genome shotgun (WGS) entry which is preliminary data.</text>
</comment>
<keyword evidence="5" id="KW-1185">Reference proteome</keyword>
<sequence length="207" mass="22294">MSGGPVSLEKTPPENLPEGSAPDPAGPVHARRFWSGRRLPAVLVAAVVLGLVGVFVYDVAAVRAGRPAMHWRRGLAHELATRSLGDPWVITGAVVAVLAGVWLIALALTPGLRGVLPMRRDEPGVRAGLDRRAAALVLRDRAMEVPGVQSVRADVGRRRIRVRAQSHFRDLDDVRRDVGAALAESVRELGLARQPRLSVHVSRPAKK</sequence>
<feature type="transmembrane region" description="Helical" evidence="2">
    <location>
        <begin position="39"/>
        <end position="57"/>
    </location>
</feature>
<evidence type="ECO:0000256" key="2">
    <source>
        <dbReference type="SAM" id="Phobius"/>
    </source>
</evidence>
<dbReference type="EMBL" id="JACHJH010000002">
    <property type="protein sequence ID" value="MBB4893067.1"/>
    <property type="molecule type" value="Genomic_DNA"/>
</dbReference>
<keyword evidence="2" id="KW-1133">Transmembrane helix</keyword>
<proteinExistence type="predicted"/>
<gene>
    <name evidence="4" type="ORF">FHS39_002078</name>
</gene>
<keyword evidence="2" id="KW-0812">Transmembrane</keyword>
<reference evidence="4 5" key="1">
    <citation type="submission" date="2020-08" db="EMBL/GenBank/DDBJ databases">
        <title>Genomic Encyclopedia of Type Strains, Phase III (KMG-III): the genomes of soil and plant-associated and newly described type strains.</title>
        <authorList>
            <person name="Whitman W."/>
        </authorList>
    </citation>
    <scope>NUCLEOTIDE SEQUENCE [LARGE SCALE GENOMIC DNA]</scope>
    <source>
        <strain evidence="4 5">CECT 3266</strain>
    </source>
</reference>